<organism evidence="1 2">
    <name type="scientific">Ancylostoma duodenale</name>
    <dbReference type="NCBI Taxonomy" id="51022"/>
    <lineage>
        <taxon>Eukaryota</taxon>
        <taxon>Metazoa</taxon>
        <taxon>Ecdysozoa</taxon>
        <taxon>Nematoda</taxon>
        <taxon>Chromadorea</taxon>
        <taxon>Rhabditida</taxon>
        <taxon>Rhabditina</taxon>
        <taxon>Rhabditomorpha</taxon>
        <taxon>Strongyloidea</taxon>
        <taxon>Ancylostomatidae</taxon>
        <taxon>Ancylostomatinae</taxon>
        <taxon>Ancylostoma</taxon>
    </lineage>
</organism>
<sequence length="96" mass="10507">MKKNNVIKQFRKALRKRVSHDVLVGSTADSDDDLAEPGRPDELVSSRLQRSAVATLTTSQGTVSISFDPRTVLAGIHGVSAIKHTEMKALIIVRLR</sequence>
<reference evidence="1 2" key="1">
    <citation type="submission" date="2013-12" db="EMBL/GenBank/DDBJ databases">
        <title>Draft genome of the parsitic nematode Ancylostoma duodenale.</title>
        <authorList>
            <person name="Mitreva M."/>
        </authorList>
    </citation>
    <scope>NUCLEOTIDE SEQUENCE [LARGE SCALE GENOMIC DNA]</scope>
    <source>
        <strain evidence="1 2">Zhejiang</strain>
    </source>
</reference>
<evidence type="ECO:0000313" key="1">
    <source>
        <dbReference type="EMBL" id="KIH62685.1"/>
    </source>
</evidence>
<protein>
    <submittedName>
        <fullName evidence="1">Uncharacterized protein</fullName>
    </submittedName>
</protein>
<name>A0A0C2GMY2_9BILA</name>
<dbReference type="Proteomes" id="UP000054047">
    <property type="component" value="Unassembled WGS sequence"/>
</dbReference>
<evidence type="ECO:0000313" key="2">
    <source>
        <dbReference type="Proteomes" id="UP000054047"/>
    </source>
</evidence>
<proteinExistence type="predicted"/>
<dbReference type="AlphaFoldDB" id="A0A0C2GMY2"/>
<dbReference type="OrthoDB" id="10056939at2759"/>
<keyword evidence="2" id="KW-1185">Reference proteome</keyword>
<gene>
    <name evidence="1" type="ORF">ANCDUO_07031</name>
</gene>
<dbReference type="EMBL" id="KN729138">
    <property type="protein sequence ID" value="KIH62685.1"/>
    <property type="molecule type" value="Genomic_DNA"/>
</dbReference>
<accession>A0A0C2GMY2</accession>